<comment type="similarity">
    <text evidence="3">Belongs to the RRG9 family.</text>
</comment>
<accession>A0AA40EXQ4</accession>
<dbReference type="GO" id="GO:0005634">
    <property type="term" value="C:nucleus"/>
    <property type="evidence" value="ECO:0007669"/>
    <property type="project" value="TreeGrafter"/>
</dbReference>
<dbReference type="EMBL" id="JAUKTV010000001">
    <property type="protein sequence ID" value="KAK0747468.1"/>
    <property type="molecule type" value="Genomic_DNA"/>
</dbReference>
<dbReference type="InterPro" id="IPR010487">
    <property type="entry name" value="NGRN/Rrg9"/>
</dbReference>
<sequence>MNSCCRTAALRIFVRNITQIHFPPPTSAYRIPRHHSALTQFPTLQHTAALLSGARGRLLHTSCAEGREDGGWPPPAGMPPYQEPSPPKLVLEATNKLSLEPTEVAVDTKTPPQNNAISAKQPGGAQPGPLRKWAQKKLKKSQEAAPNKQDGDGDTSVVENVEDNITVALGKGYNRILPLNPAHTNKVPGKRPTEKQDKAEIKRPRLPHKKESKGAKFKRLKKEREERRRHKLEILESGEQEGTVSMNKAELKRALHEKKLREEGKQARAQEKALERDAALAEKLERKAELKAARKERRRQEFEEEMKVGEEPRSDKRGMEEWRIQKQVLKEKFPEGWMPRKRLSPDALAGIKALNAQFPEQYTTAKLAEKFEVSPEAIRRILKSNWAPNVEEEEERQGRWFNRGKRVWAHLAELGMKPPAKWRAEGVVRDPKWNRGRRRHKPSTGDFLG</sequence>
<proteinExistence type="inferred from homology"/>
<dbReference type="Pfam" id="PF06413">
    <property type="entry name" value="Neugrin"/>
    <property type="match status" value="1"/>
</dbReference>
<evidence type="ECO:0000256" key="3">
    <source>
        <dbReference type="ARBA" id="ARBA00010895"/>
    </source>
</evidence>
<dbReference type="PANTHER" id="PTHR13475">
    <property type="entry name" value="NEUGRIN"/>
    <property type="match status" value="1"/>
</dbReference>
<dbReference type="GO" id="GO:0005739">
    <property type="term" value="C:mitochondrion"/>
    <property type="evidence" value="ECO:0007669"/>
    <property type="project" value="UniProtKB-SubCell"/>
</dbReference>
<feature type="region of interest" description="Disordered" evidence="6">
    <location>
        <begin position="423"/>
        <end position="449"/>
    </location>
</feature>
<gene>
    <name evidence="7" type="ORF">B0T21DRAFT_354418</name>
</gene>
<reference evidence="7" key="1">
    <citation type="submission" date="2023-06" db="EMBL/GenBank/DDBJ databases">
        <title>Genome-scale phylogeny and comparative genomics of the fungal order Sordariales.</title>
        <authorList>
            <consortium name="Lawrence Berkeley National Laboratory"/>
            <person name="Hensen N."/>
            <person name="Bonometti L."/>
            <person name="Westerberg I."/>
            <person name="Brannstrom I.O."/>
            <person name="Guillou S."/>
            <person name="Cros-Aarteil S."/>
            <person name="Calhoun S."/>
            <person name="Haridas S."/>
            <person name="Kuo A."/>
            <person name="Mondo S."/>
            <person name="Pangilinan J."/>
            <person name="Riley R."/>
            <person name="Labutti K."/>
            <person name="Andreopoulos B."/>
            <person name="Lipzen A."/>
            <person name="Chen C."/>
            <person name="Yanf M."/>
            <person name="Daum C."/>
            <person name="Ng V."/>
            <person name="Clum A."/>
            <person name="Steindorff A."/>
            <person name="Ohm R."/>
            <person name="Martin F."/>
            <person name="Silar P."/>
            <person name="Natvig D."/>
            <person name="Lalanne C."/>
            <person name="Gautier V."/>
            <person name="Ament-Velasquez S.L."/>
            <person name="Kruys A."/>
            <person name="Hutchinson M.I."/>
            <person name="Powell A.J."/>
            <person name="Barry K."/>
            <person name="Miller A.N."/>
            <person name="Grigoriev I.V."/>
            <person name="Debuchy R."/>
            <person name="Gladieux P."/>
            <person name="Thoren M.H."/>
            <person name="Johannesson H."/>
        </authorList>
    </citation>
    <scope>NUCLEOTIDE SEQUENCE</scope>
    <source>
        <strain evidence="7">CBS 540.89</strain>
    </source>
</reference>
<feature type="region of interest" description="Disordered" evidence="6">
    <location>
        <begin position="176"/>
        <end position="248"/>
    </location>
</feature>
<comment type="function">
    <text evidence="1">Required for respiratory activity and maintenance and expression of the mitochondrial genome.</text>
</comment>
<evidence type="ECO:0000313" key="8">
    <source>
        <dbReference type="Proteomes" id="UP001172159"/>
    </source>
</evidence>
<feature type="compositionally biased region" description="Basic and acidic residues" evidence="6">
    <location>
        <begin position="191"/>
        <end position="203"/>
    </location>
</feature>
<protein>
    <recommendedName>
        <fullName evidence="4">Required for respiratory growth protein 9, mitochondrial</fullName>
    </recommendedName>
</protein>
<feature type="compositionally biased region" description="Basic and acidic residues" evidence="6">
    <location>
        <begin position="423"/>
        <end position="433"/>
    </location>
</feature>
<organism evidence="7 8">
    <name type="scientific">Apiosordaria backusii</name>
    <dbReference type="NCBI Taxonomy" id="314023"/>
    <lineage>
        <taxon>Eukaryota</taxon>
        <taxon>Fungi</taxon>
        <taxon>Dikarya</taxon>
        <taxon>Ascomycota</taxon>
        <taxon>Pezizomycotina</taxon>
        <taxon>Sordariomycetes</taxon>
        <taxon>Sordariomycetidae</taxon>
        <taxon>Sordariales</taxon>
        <taxon>Lasiosphaeriaceae</taxon>
        <taxon>Apiosordaria</taxon>
    </lineage>
</organism>
<feature type="compositionally biased region" description="Basic residues" evidence="6">
    <location>
        <begin position="204"/>
        <end position="231"/>
    </location>
</feature>
<keyword evidence="5" id="KW-0809">Transit peptide</keyword>
<feature type="region of interest" description="Disordered" evidence="6">
    <location>
        <begin position="64"/>
        <end position="88"/>
    </location>
</feature>
<evidence type="ECO:0000256" key="4">
    <source>
        <dbReference type="ARBA" id="ARBA00013566"/>
    </source>
</evidence>
<comment type="subcellular location">
    <subcellularLocation>
        <location evidence="2">Mitochondrion</location>
    </subcellularLocation>
</comment>
<evidence type="ECO:0000256" key="5">
    <source>
        <dbReference type="ARBA" id="ARBA00022946"/>
    </source>
</evidence>
<evidence type="ECO:0000313" key="7">
    <source>
        <dbReference type="EMBL" id="KAK0747468.1"/>
    </source>
</evidence>
<name>A0AA40EXQ4_9PEZI</name>
<evidence type="ECO:0000256" key="6">
    <source>
        <dbReference type="SAM" id="MobiDB-lite"/>
    </source>
</evidence>
<dbReference type="PANTHER" id="PTHR13475:SF3">
    <property type="entry name" value="NEUGRIN"/>
    <property type="match status" value="1"/>
</dbReference>
<evidence type="ECO:0000256" key="1">
    <source>
        <dbReference type="ARBA" id="ARBA00003548"/>
    </source>
</evidence>
<evidence type="ECO:0000256" key="2">
    <source>
        <dbReference type="ARBA" id="ARBA00004173"/>
    </source>
</evidence>
<comment type="caution">
    <text evidence="7">The sequence shown here is derived from an EMBL/GenBank/DDBJ whole genome shotgun (WGS) entry which is preliminary data.</text>
</comment>
<feature type="region of interest" description="Disordered" evidence="6">
    <location>
        <begin position="105"/>
        <end position="158"/>
    </location>
</feature>
<keyword evidence="8" id="KW-1185">Reference proteome</keyword>
<feature type="compositionally biased region" description="Pro residues" evidence="6">
    <location>
        <begin position="72"/>
        <end position="87"/>
    </location>
</feature>
<feature type="region of interest" description="Disordered" evidence="6">
    <location>
        <begin position="289"/>
        <end position="319"/>
    </location>
</feature>
<dbReference type="Proteomes" id="UP001172159">
    <property type="component" value="Unassembled WGS sequence"/>
</dbReference>
<dbReference type="AlphaFoldDB" id="A0AA40EXQ4"/>